<evidence type="ECO:0000313" key="2">
    <source>
        <dbReference type="WBParaSite" id="SPAL_0001017950.1"/>
    </source>
</evidence>
<dbReference type="AlphaFoldDB" id="A0A0N5BWI5"/>
<keyword evidence="1" id="KW-1185">Reference proteome</keyword>
<name>A0A0N5BWI5_STREA</name>
<evidence type="ECO:0000313" key="1">
    <source>
        <dbReference type="Proteomes" id="UP000046392"/>
    </source>
</evidence>
<dbReference type="WBParaSite" id="SPAL_0001017950.1">
    <property type="protein sequence ID" value="SPAL_0001017950.1"/>
    <property type="gene ID" value="SPAL_0001017950"/>
</dbReference>
<proteinExistence type="predicted"/>
<organism evidence="1 2">
    <name type="scientific">Strongyloides papillosus</name>
    <name type="common">Intestinal threadworm</name>
    <dbReference type="NCBI Taxonomy" id="174720"/>
    <lineage>
        <taxon>Eukaryota</taxon>
        <taxon>Metazoa</taxon>
        <taxon>Ecdysozoa</taxon>
        <taxon>Nematoda</taxon>
        <taxon>Chromadorea</taxon>
        <taxon>Rhabditida</taxon>
        <taxon>Tylenchina</taxon>
        <taxon>Panagrolaimomorpha</taxon>
        <taxon>Strongyloidoidea</taxon>
        <taxon>Strongyloididae</taxon>
        <taxon>Strongyloides</taxon>
    </lineage>
</organism>
<accession>A0A0N5BWI5</accession>
<protein>
    <submittedName>
        <fullName evidence="2">Transposase</fullName>
    </submittedName>
</protein>
<dbReference type="Proteomes" id="UP000046392">
    <property type="component" value="Unplaced"/>
</dbReference>
<sequence length="61" mass="7350">MALNIYNGKITKIFFEGANKHGNIEFIDYYILKAVGQKEIKPMYDRLRIFIRWKKSRCSDY</sequence>
<reference evidence="2" key="1">
    <citation type="submission" date="2017-02" db="UniProtKB">
        <authorList>
            <consortium name="WormBaseParasite"/>
        </authorList>
    </citation>
    <scope>IDENTIFICATION</scope>
</reference>